<dbReference type="InterPro" id="IPR022225">
    <property type="entry name" value="Phage_tail_fibre_N"/>
</dbReference>
<dbReference type="PANTHER" id="PTHR35191">
    <property type="entry name" value="PROPHAGE SIDE TAIL FIBER PROTEIN HOMOLOG STFQ-RELATED"/>
    <property type="match status" value="1"/>
</dbReference>
<dbReference type="Gene3D" id="3.90.1340.10">
    <property type="entry name" value="Phage tail collar domain"/>
    <property type="match status" value="1"/>
</dbReference>
<dbReference type="InterPro" id="IPR051934">
    <property type="entry name" value="Phage_Tail_Fiber_Structural"/>
</dbReference>
<feature type="domain" description="Phage tail collar" evidence="1">
    <location>
        <begin position="402"/>
        <end position="459"/>
    </location>
</feature>
<dbReference type="Proteomes" id="UP000310553">
    <property type="component" value="Chromosome"/>
</dbReference>
<reference evidence="3 4" key="1">
    <citation type="submission" date="2019-04" db="EMBL/GenBank/DDBJ databases">
        <title>Complete Genome of UW386 and Higher Quality Genome of UW700.</title>
        <authorList>
            <person name="Jacobs J."/>
            <person name="Perez A."/>
            <person name="Steidl O."/>
            <person name="Allen C."/>
        </authorList>
    </citation>
    <scope>NUCLEOTIDE SEQUENCE [LARGE SCALE GENOMIC DNA]</scope>
    <source>
        <strain evidence="3 4">UW386</strain>
    </source>
</reference>
<feature type="domain" description="Phage tail fibre protein N-terminal" evidence="2">
    <location>
        <begin position="1"/>
        <end position="150"/>
    </location>
</feature>
<name>A0AA92IEH3_RALSL</name>
<dbReference type="CDD" id="cd19958">
    <property type="entry name" value="pyocin_knob"/>
    <property type="match status" value="1"/>
</dbReference>
<evidence type="ECO:0000259" key="1">
    <source>
        <dbReference type="Pfam" id="PF07484"/>
    </source>
</evidence>
<gene>
    <name evidence="3" type="ORF">E7Z57_12695</name>
</gene>
<evidence type="ECO:0000259" key="2">
    <source>
        <dbReference type="Pfam" id="PF12571"/>
    </source>
</evidence>
<sequence>MPQTFFIVPTAGGDAKDANAKALGVARKYTHIAVGDGGGVLPTPDRARTALVKECYRAQINAIWQDEANPGQFVVELVIPETVGGWWIRELGLFDADGTLCYYGNCPETYKPQMSEGSGRTQSVRMVVLSGSGAAVELKIDPAIVLATRQYVDATIAAELAKLDGKQSVRVITTAAIAKFGLQTIDGVALAVGDRVLVKDQAAAPAENGIYVAAAGIWTRAADADQALEVTPGMLIPVEEGAANGDSLWQLATNGPIAIGTTGLAFELVSGKTGVAAGTYRSLTVNSRGQVIGGTNPTTLGGYGITDAVPAARGRAAGIGADLAATNLVGGDLNTVVAPGEYFYAETDANRPSKGGLLKVWRESQSFIYQLAQSAIAGEIYTRYRYKDSTWTAWRAMGGQEGMIGYFPTQVAPGGWLKANGAAVSRTTYDRLHAVIGTQFGAGDGVNTFNLPDLRGEFLRGWDDGRGIDSGRGLGTWQSGSPVVHDDVGGTAAFNMTALGDGSNVAWSTIADPWVGAFPLTQYDASAATFVDANNKGFVNMTRPRNIAFLPCIKY</sequence>
<dbReference type="PANTHER" id="PTHR35191:SF1">
    <property type="entry name" value="PROPHAGE SIDE TAIL FIBER PROTEIN HOMOLOG STFQ-RELATED"/>
    <property type="match status" value="1"/>
</dbReference>
<dbReference type="SUPFAM" id="SSF88874">
    <property type="entry name" value="Receptor-binding domain of short tail fibre protein gp12"/>
    <property type="match status" value="1"/>
</dbReference>
<organism evidence="3 4">
    <name type="scientific">Ralstonia solanacearum</name>
    <name type="common">Pseudomonas solanacearum</name>
    <dbReference type="NCBI Taxonomy" id="305"/>
    <lineage>
        <taxon>Bacteria</taxon>
        <taxon>Pseudomonadati</taxon>
        <taxon>Pseudomonadota</taxon>
        <taxon>Betaproteobacteria</taxon>
        <taxon>Burkholderiales</taxon>
        <taxon>Burkholderiaceae</taxon>
        <taxon>Ralstonia</taxon>
        <taxon>Ralstonia solanacearum species complex</taxon>
    </lineage>
</organism>
<evidence type="ECO:0000313" key="4">
    <source>
        <dbReference type="Proteomes" id="UP000310553"/>
    </source>
</evidence>
<dbReference type="Pfam" id="PF12571">
    <property type="entry name" value="Phage_tail_fib"/>
    <property type="match status" value="1"/>
</dbReference>
<dbReference type="AlphaFoldDB" id="A0AA92IEH3"/>
<evidence type="ECO:0000313" key="3">
    <source>
        <dbReference type="EMBL" id="QCX49863.1"/>
    </source>
</evidence>
<dbReference type="Pfam" id="PF07484">
    <property type="entry name" value="Collar"/>
    <property type="match status" value="1"/>
</dbReference>
<proteinExistence type="predicted"/>
<dbReference type="EMBL" id="CP039339">
    <property type="protein sequence ID" value="QCX49863.1"/>
    <property type="molecule type" value="Genomic_DNA"/>
</dbReference>
<protein>
    <submittedName>
        <fullName evidence="3">Phage tail protein</fullName>
    </submittedName>
</protein>
<dbReference type="InterPro" id="IPR011083">
    <property type="entry name" value="Phage_tail_collar_dom"/>
</dbReference>
<accession>A0AA92IEH3</accession>
<dbReference type="InterPro" id="IPR037053">
    <property type="entry name" value="Phage_tail_collar_dom_sf"/>
</dbReference>